<dbReference type="OrthoDB" id="9802488at2"/>
<name>A0A1M6MQM1_9CLOT</name>
<proteinExistence type="inferred from homology"/>
<organism evidence="2 3">
    <name type="scientific">Clostridium amylolyticum</name>
    <dbReference type="NCBI Taxonomy" id="1121298"/>
    <lineage>
        <taxon>Bacteria</taxon>
        <taxon>Bacillati</taxon>
        <taxon>Bacillota</taxon>
        <taxon>Clostridia</taxon>
        <taxon>Eubacteriales</taxon>
        <taxon>Clostridiaceae</taxon>
        <taxon>Clostridium</taxon>
    </lineage>
</organism>
<reference evidence="2 3" key="1">
    <citation type="submission" date="2016-11" db="EMBL/GenBank/DDBJ databases">
        <authorList>
            <person name="Jaros S."/>
            <person name="Januszkiewicz K."/>
            <person name="Wedrychowicz H."/>
        </authorList>
    </citation>
    <scope>NUCLEOTIDE SEQUENCE [LARGE SCALE GENOMIC DNA]</scope>
    <source>
        <strain evidence="2 3">DSM 21864</strain>
    </source>
</reference>
<evidence type="ECO:0000313" key="2">
    <source>
        <dbReference type="EMBL" id="SHJ85767.1"/>
    </source>
</evidence>
<protein>
    <submittedName>
        <fullName evidence="2">Protein CcmA, bactofilin family</fullName>
    </submittedName>
</protein>
<gene>
    <name evidence="2" type="ORF">SAMN05444401_4077</name>
</gene>
<dbReference type="RefSeq" id="WP_073011229.1">
    <property type="nucleotide sequence ID" value="NZ_FQZO01000009.1"/>
</dbReference>
<dbReference type="AlphaFoldDB" id="A0A1M6MQM1"/>
<sequence length="123" mass="13458">MFEKDLKNDRIETLIGEKCSIKGNLKGQGLLKLDGLMDGNIDWQEDLIIGASCKIKGNISCCNAFVSGYVDGNIICANTLIIECTGKVKGDITVKNVIIREGGWLDGKCNMIVEKNSKEVFDN</sequence>
<accession>A0A1M6MQM1</accession>
<comment type="similarity">
    <text evidence="1">Belongs to the bactofilin family.</text>
</comment>
<dbReference type="InterPro" id="IPR007607">
    <property type="entry name" value="BacA/B"/>
</dbReference>
<dbReference type="PANTHER" id="PTHR35024">
    <property type="entry name" value="HYPOTHETICAL CYTOSOLIC PROTEIN"/>
    <property type="match status" value="1"/>
</dbReference>
<dbReference type="EMBL" id="FQZO01000009">
    <property type="protein sequence ID" value="SHJ85767.1"/>
    <property type="molecule type" value="Genomic_DNA"/>
</dbReference>
<evidence type="ECO:0000313" key="3">
    <source>
        <dbReference type="Proteomes" id="UP000184080"/>
    </source>
</evidence>
<evidence type="ECO:0000256" key="1">
    <source>
        <dbReference type="ARBA" id="ARBA00044755"/>
    </source>
</evidence>
<dbReference type="STRING" id="1121298.SAMN05444401_4077"/>
<dbReference type="Proteomes" id="UP000184080">
    <property type="component" value="Unassembled WGS sequence"/>
</dbReference>
<dbReference type="Pfam" id="PF04519">
    <property type="entry name" value="Bactofilin"/>
    <property type="match status" value="1"/>
</dbReference>
<dbReference type="PANTHER" id="PTHR35024:SF4">
    <property type="entry name" value="POLYMER-FORMING CYTOSKELETAL PROTEIN"/>
    <property type="match status" value="1"/>
</dbReference>
<keyword evidence="3" id="KW-1185">Reference proteome</keyword>